<dbReference type="Gene3D" id="2.30.40.10">
    <property type="entry name" value="Urease, subunit C, domain 1"/>
    <property type="match status" value="1"/>
</dbReference>
<dbReference type="InterPro" id="IPR011059">
    <property type="entry name" value="Metal-dep_hydrolase_composite"/>
</dbReference>
<dbReference type="GeneID" id="54569657"/>
<feature type="domain" description="Amidohydrolase-related" evidence="2">
    <location>
        <begin position="94"/>
        <end position="469"/>
    </location>
</feature>
<dbReference type="Pfam" id="PF01979">
    <property type="entry name" value="Amidohydro_1"/>
    <property type="match status" value="1"/>
</dbReference>
<sequence length="510" mass="55374">MHHAGLLECRRELAALITYKTEFELDCRHQMGHKKAMLFVHATIITVDPERTIWLDGAILVEGGRIAAIEKTSQILQHHERSGETDIVDCKGKIIIPGLINTHAHLGQSLLRGLAEDLPLHSWLCDAIWPLEANYQGDDGYIAARVTIAEMLKSGTTCFLEALLTPTSGFENAVRAVEEMGIRACLGKLVKVQETTKTDAIADPRDRDISNMSIDAALTAREHYHGACGGRLHVWMAAVTPRGSAESAHKAIGDACAEHGMGLTMHCAEAPKDLTIYRDSYDCSPVEFCKRTNLIGRNRKTVLAHMVNLDLPKDVPLLRETGATVAHNPSSNCKLGSGIAAVPELLAGEVNVGLGTDGAPCANTYDMILEMRMASLIQKGSRQNATTMTAEQVLAMATINGAKALGLEHEIGSLEVGKKADFVVIDTSGLHCVPFDSEQILNGGIDPVTTVVFSCSGADVEKLVIDGDMLIDNHSFLHCDEMWIKAQARYAISRIRKEAGIGNKLARNYR</sequence>
<evidence type="ECO:0000256" key="1">
    <source>
        <dbReference type="ARBA" id="ARBA00022801"/>
    </source>
</evidence>
<keyword evidence="4" id="KW-1185">Reference proteome</keyword>
<protein>
    <recommendedName>
        <fullName evidence="2">Amidohydrolase-related domain-containing protein</fullName>
    </recommendedName>
</protein>
<dbReference type="InterPro" id="IPR006680">
    <property type="entry name" value="Amidohydro-rel"/>
</dbReference>
<dbReference type="PANTHER" id="PTHR43794:SF11">
    <property type="entry name" value="AMIDOHYDROLASE-RELATED DOMAIN-CONTAINING PROTEIN"/>
    <property type="match status" value="1"/>
</dbReference>
<accession>A0A6A6CNT7</accession>
<dbReference type="PANTHER" id="PTHR43794">
    <property type="entry name" value="AMINOHYDROLASE SSNA-RELATED"/>
    <property type="match status" value="1"/>
</dbReference>
<reference evidence="3" key="1">
    <citation type="journal article" date="2020" name="Stud. Mycol.">
        <title>101 Dothideomycetes genomes: a test case for predicting lifestyles and emergence of pathogens.</title>
        <authorList>
            <person name="Haridas S."/>
            <person name="Albert R."/>
            <person name="Binder M."/>
            <person name="Bloem J."/>
            <person name="Labutti K."/>
            <person name="Salamov A."/>
            <person name="Andreopoulos B."/>
            <person name="Baker S."/>
            <person name="Barry K."/>
            <person name="Bills G."/>
            <person name="Bluhm B."/>
            <person name="Cannon C."/>
            <person name="Castanera R."/>
            <person name="Culley D."/>
            <person name="Daum C."/>
            <person name="Ezra D."/>
            <person name="Gonzalez J."/>
            <person name="Henrissat B."/>
            <person name="Kuo A."/>
            <person name="Liang C."/>
            <person name="Lipzen A."/>
            <person name="Lutzoni F."/>
            <person name="Magnuson J."/>
            <person name="Mondo S."/>
            <person name="Nolan M."/>
            <person name="Ohm R."/>
            <person name="Pangilinan J."/>
            <person name="Park H.-J."/>
            <person name="Ramirez L."/>
            <person name="Alfaro M."/>
            <person name="Sun H."/>
            <person name="Tritt A."/>
            <person name="Yoshinaga Y."/>
            <person name="Zwiers L.-H."/>
            <person name="Turgeon B."/>
            <person name="Goodwin S."/>
            <person name="Spatafora J."/>
            <person name="Crous P."/>
            <person name="Grigoriev I."/>
        </authorList>
    </citation>
    <scope>NUCLEOTIDE SEQUENCE</scope>
    <source>
        <strain evidence="3">ATCC 36951</strain>
    </source>
</reference>
<dbReference type="Gene3D" id="3.20.20.140">
    <property type="entry name" value="Metal-dependent hydrolases"/>
    <property type="match status" value="1"/>
</dbReference>
<dbReference type="Proteomes" id="UP000799537">
    <property type="component" value="Unassembled WGS sequence"/>
</dbReference>
<organism evidence="3 4">
    <name type="scientific">Zasmidium cellare ATCC 36951</name>
    <dbReference type="NCBI Taxonomy" id="1080233"/>
    <lineage>
        <taxon>Eukaryota</taxon>
        <taxon>Fungi</taxon>
        <taxon>Dikarya</taxon>
        <taxon>Ascomycota</taxon>
        <taxon>Pezizomycotina</taxon>
        <taxon>Dothideomycetes</taxon>
        <taxon>Dothideomycetidae</taxon>
        <taxon>Mycosphaerellales</taxon>
        <taxon>Mycosphaerellaceae</taxon>
        <taxon>Zasmidium</taxon>
    </lineage>
</organism>
<dbReference type="EMBL" id="ML993589">
    <property type="protein sequence ID" value="KAF2168711.1"/>
    <property type="molecule type" value="Genomic_DNA"/>
</dbReference>
<evidence type="ECO:0000313" key="4">
    <source>
        <dbReference type="Proteomes" id="UP000799537"/>
    </source>
</evidence>
<keyword evidence="1" id="KW-0378">Hydrolase</keyword>
<dbReference type="GO" id="GO:0016810">
    <property type="term" value="F:hydrolase activity, acting on carbon-nitrogen (but not peptide) bonds"/>
    <property type="evidence" value="ECO:0007669"/>
    <property type="project" value="InterPro"/>
</dbReference>
<dbReference type="RefSeq" id="XP_033669600.1">
    <property type="nucleotide sequence ID" value="XM_033816385.1"/>
</dbReference>
<dbReference type="CDD" id="cd01298">
    <property type="entry name" value="ATZ_TRZ_like"/>
    <property type="match status" value="1"/>
</dbReference>
<evidence type="ECO:0000259" key="2">
    <source>
        <dbReference type="Pfam" id="PF01979"/>
    </source>
</evidence>
<dbReference type="SUPFAM" id="SSF51556">
    <property type="entry name" value="Metallo-dependent hydrolases"/>
    <property type="match status" value="1"/>
</dbReference>
<dbReference type="InterPro" id="IPR050287">
    <property type="entry name" value="MTA/SAH_deaminase"/>
</dbReference>
<dbReference type="InterPro" id="IPR032466">
    <property type="entry name" value="Metal_Hydrolase"/>
</dbReference>
<name>A0A6A6CNT7_ZASCE</name>
<gene>
    <name evidence="3" type="ORF">M409DRAFT_65139</name>
</gene>
<evidence type="ECO:0000313" key="3">
    <source>
        <dbReference type="EMBL" id="KAF2168711.1"/>
    </source>
</evidence>
<dbReference type="SUPFAM" id="SSF51338">
    <property type="entry name" value="Composite domain of metallo-dependent hydrolases"/>
    <property type="match status" value="1"/>
</dbReference>
<proteinExistence type="predicted"/>
<dbReference type="OrthoDB" id="3642749at2759"/>
<dbReference type="AlphaFoldDB" id="A0A6A6CNT7"/>